<protein>
    <recommendedName>
        <fullName evidence="2 4">Acylphosphatase</fullName>
        <ecNumber evidence="2 4">3.6.1.7</ecNumber>
    </recommendedName>
</protein>
<dbReference type="InterPro" id="IPR036046">
    <property type="entry name" value="Acylphosphatase-like_dom_sf"/>
</dbReference>
<comment type="similarity">
    <text evidence="1 6">Belongs to the acylphosphatase family.</text>
</comment>
<keyword evidence="4 5" id="KW-0378">Hydrolase</keyword>
<evidence type="ECO:0000259" key="7">
    <source>
        <dbReference type="PROSITE" id="PS51160"/>
    </source>
</evidence>
<dbReference type="InterPro" id="IPR017968">
    <property type="entry name" value="Acylphosphatase_CS"/>
</dbReference>
<sequence>MALAVRRYRVEGEVQGVGFRWYVREHARALGLAGWVRNEPDGAVVLVAHGEEASLDTLERGLKIGPRNSTVSDVVRRELTSFDAVGLPTPFAIER</sequence>
<feature type="active site" evidence="4">
    <location>
        <position position="38"/>
    </location>
</feature>
<feature type="domain" description="Acylphosphatase-like" evidence="7">
    <location>
        <begin position="5"/>
        <end position="95"/>
    </location>
</feature>
<dbReference type="Gene3D" id="3.30.70.100">
    <property type="match status" value="1"/>
</dbReference>
<evidence type="ECO:0000256" key="4">
    <source>
        <dbReference type="PROSITE-ProRule" id="PRU00520"/>
    </source>
</evidence>
<dbReference type="PRINTS" id="PR00112">
    <property type="entry name" value="ACYLPHPHTASE"/>
</dbReference>
<evidence type="ECO:0000256" key="1">
    <source>
        <dbReference type="ARBA" id="ARBA00005614"/>
    </source>
</evidence>
<dbReference type="PROSITE" id="PS51160">
    <property type="entry name" value="ACYLPHOSPHATASE_3"/>
    <property type="match status" value="1"/>
</dbReference>
<evidence type="ECO:0000313" key="9">
    <source>
        <dbReference type="Proteomes" id="UP000500938"/>
    </source>
</evidence>
<evidence type="ECO:0000256" key="5">
    <source>
        <dbReference type="RuleBase" id="RU000553"/>
    </source>
</evidence>
<dbReference type="InterPro" id="IPR020456">
    <property type="entry name" value="Acylphosphatase"/>
</dbReference>
<dbReference type="Pfam" id="PF00708">
    <property type="entry name" value="Acylphosphatase"/>
    <property type="match status" value="1"/>
</dbReference>
<dbReference type="PROSITE" id="PS00151">
    <property type="entry name" value="ACYLPHOSPHATASE_2"/>
    <property type="match status" value="1"/>
</dbReference>
<evidence type="ECO:0000313" key="8">
    <source>
        <dbReference type="EMBL" id="QJR35091.1"/>
    </source>
</evidence>
<evidence type="ECO:0000256" key="6">
    <source>
        <dbReference type="RuleBase" id="RU004168"/>
    </source>
</evidence>
<dbReference type="EMBL" id="CP053085">
    <property type="protein sequence ID" value="QJR35091.1"/>
    <property type="molecule type" value="Genomic_DNA"/>
</dbReference>
<dbReference type="EC" id="3.6.1.7" evidence="2 4"/>
<dbReference type="KEGG" id="ggr:HKW67_06005"/>
<dbReference type="PANTHER" id="PTHR47268">
    <property type="entry name" value="ACYLPHOSPHATASE"/>
    <property type="match status" value="1"/>
</dbReference>
<dbReference type="GO" id="GO:0003998">
    <property type="term" value="F:acylphosphatase activity"/>
    <property type="evidence" value="ECO:0007669"/>
    <property type="project" value="UniProtKB-EC"/>
</dbReference>
<proteinExistence type="inferred from homology"/>
<dbReference type="SUPFAM" id="SSF54975">
    <property type="entry name" value="Acylphosphatase/BLUF domain-like"/>
    <property type="match status" value="1"/>
</dbReference>
<feature type="active site" evidence="4">
    <location>
        <position position="20"/>
    </location>
</feature>
<dbReference type="InterPro" id="IPR001792">
    <property type="entry name" value="Acylphosphatase-like_dom"/>
</dbReference>
<accession>A0A6M4IS43</accession>
<dbReference type="PROSITE" id="PS00150">
    <property type="entry name" value="ACYLPHOSPHATASE_1"/>
    <property type="match status" value="1"/>
</dbReference>
<keyword evidence="9" id="KW-1185">Reference proteome</keyword>
<dbReference type="RefSeq" id="WP_171224520.1">
    <property type="nucleotide sequence ID" value="NZ_CP053085.1"/>
</dbReference>
<evidence type="ECO:0000256" key="3">
    <source>
        <dbReference type="ARBA" id="ARBA00047645"/>
    </source>
</evidence>
<gene>
    <name evidence="8" type="ORF">HKW67_06005</name>
</gene>
<organism evidence="8 9">
    <name type="scientific">Gemmatimonas groenlandica</name>
    <dbReference type="NCBI Taxonomy" id="2732249"/>
    <lineage>
        <taxon>Bacteria</taxon>
        <taxon>Pseudomonadati</taxon>
        <taxon>Gemmatimonadota</taxon>
        <taxon>Gemmatimonadia</taxon>
        <taxon>Gemmatimonadales</taxon>
        <taxon>Gemmatimonadaceae</taxon>
        <taxon>Gemmatimonas</taxon>
    </lineage>
</organism>
<reference evidence="8 9" key="1">
    <citation type="submission" date="2020-05" db="EMBL/GenBank/DDBJ databases">
        <title>Complete genome sequence of Gemmatimonas greenlandica TET16.</title>
        <authorList>
            <person name="Zeng Y."/>
        </authorList>
    </citation>
    <scope>NUCLEOTIDE SEQUENCE [LARGE SCALE GENOMIC DNA]</scope>
    <source>
        <strain evidence="8 9">TET16</strain>
    </source>
</reference>
<dbReference type="AlphaFoldDB" id="A0A6M4IS43"/>
<name>A0A6M4IS43_9BACT</name>
<dbReference type="PANTHER" id="PTHR47268:SF4">
    <property type="entry name" value="ACYLPHOSPHATASE"/>
    <property type="match status" value="1"/>
</dbReference>
<dbReference type="Proteomes" id="UP000500938">
    <property type="component" value="Chromosome"/>
</dbReference>
<comment type="catalytic activity">
    <reaction evidence="3 4 5">
        <text>an acyl phosphate + H2O = a carboxylate + phosphate + H(+)</text>
        <dbReference type="Rhea" id="RHEA:14965"/>
        <dbReference type="ChEBI" id="CHEBI:15377"/>
        <dbReference type="ChEBI" id="CHEBI:15378"/>
        <dbReference type="ChEBI" id="CHEBI:29067"/>
        <dbReference type="ChEBI" id="CHEBI:43474"/>
        <dbReference type="ChEBI" id="CHEBI:59918"/>
        <dbReference type="EC" id="3.6.1.7"/>
    </reaction>
</comment>
<evidence type="ECO:0000256" key="2">
    <source>
        <dbReference type="ARBA" id="ARBA00012150"/>
    </source>
</evidence>